<dbReference type="InterPro" id="IPR000276">
    <property type="entry name" value="GPCR_Rhodpsn"/>
</dbReference>
<keyword evidence="4 10" id="KW-1133">Transmembrane helix</keyword>
<keyword evidence="2" id="KW-1003">Cell membrane</keyword>
<sequence>MDFNDSYEMSTSNQWNQGFVSSSSAALRTVLIILAVRRGIAWSLALSGCTGLVGNILILRVFIKLGFSNSIHICYVALAVSDLVCSLTSTYSVLYNQAFRVFFESFVDDHSHFVNLTGGTANLAFSRTTALLTAWISLERCLYVMFPLKARTMITSRVTKSVVLIIFLIVPLPAMLIYAGFNIEWTFDPERNHTVLHLFYEDNELNALNRFAVLLYGGFYPVFSWVSVTLCTMFLVIKLRQSARWRERNTGTSNSAGQAGQVDQRAKRNAQTNRVTKTVVTLASLFTVLSLPLSVNIIVTSAFREYSTSGSLRLVFLLNSLIALFFSQLNSVVNIFVFSATMPNFRIALLELFGKKRM</sequence>
<keyword evidence="13" id="KW-1185">Reference proteome</keyword>
<dbReference type="InterPro" id="IPR050569">
    <property type="entry name" value="TAAR"/>
</dbReference>
<evidence type="ECO:0000256" key="7">
    <source>
        <dbReference type="ARBA" id="ARBA00023170"/>
    </source>
</evidence>
<dbReference type="GO" id="GO:0005886">
    <property type="term" value="C:plasma membrane"/>
    <property type="evidence" value="ECO:0007669"/>
    <property type="project" value="UniProtKB-SubCell"/>
</dbReference>
<dbReference type="Proteomes" id="UP001283361">
    <property type="component" value="Unassembled WGS sequence"/>
</dbReference>
<evidence type="ECO:0000313" key="13">
    <source>
        <dbReference type="Proteomes" id="UP001283361"/>
    </source>
</evidence>
<keyword evidence="3 10" id="KW-0812">Transmembrane</keyword>
<dbReference type="Gene3D" id="1.20.1070.10">
    <property type="entry name" value="Rhodopsin 7-helix transmembrane proteins"/>
    <property type="match status" value="1"/>
</dbReference>
<evidence type="ECO:0000256" key="9">
    <source>
        <dbReference type="SAM" id="MobiDB-lite"/>
    </source>
</evidence>
<feature type="transmembrane region" description="Helical" evidence="10">
    <location>
        <begin position="40"/>
        <end position="63"/>
    </location>
</feature>
<evidence type="ECO:0000256" key="6">
    <source>
        <dbReference type="ARBA" id="ARBA00023136"/>
    </source>
</evidence>
<gene>
    <name evidence="12" type="ORF">RRG08_054256</name>
</gene>
<evidence type="ECO:0000256" key="1">
    <source>
        <dbReference type="ARBA" id="ARBA00004651"/>
    </source>
</evidence>
<dbReference type="GO" id="GO:0004930">
    <property type="term" value="F:G protein-coupled receptor activity"/>
    <property type="evidence" value="ECO:0007669"/>
    <property type="project" value="UniProtKB-KW"/>
</dbReference>
<keyword evidence="8" id="KW-0807">Transducer</keyword>
<dbReference type="PANTHER" id="PTHR24249:SF372">
    <property type="entry name" value="G-PROTEIN COUPLED RECEPTORS FAMILY 1 PROFILE DOMAIN-CONTAINING PROTEIN"/>
    <property type="match status" value="1"/>
</dbReference>
<evidence type="ECO:0000256" key="8">
    <source>
        <dbReference type="ARBA" id="ARBA00023224"/>
    </source>
</evidence>
<evidence type="ECO:0000256" key="4">
    <source>
        <dbReference type="ARBA" id="ARBA00022989"/>
    </source>
</evidence>
<comment type="subcellular location">
    <subcellularLocation>
        <location evidence="1">Cell membrane</location>
        <topology evidence="1">Multi-pass membrane protein</topology>
    </subcellularLocation>
</comment>
<proteinExistence type="predicted"/>
<keyword evidence="7" id="KW-0675">Receptor</keyword>
<reference evidence="12" key="1">
    <citation type="journal article" date="2023" name="G3 (Bethesda)">
        <title>A reference genome for the long-term kleptoplast-retaining sea slug Elysia crispata morphotype clarki.</title>
        <authorList>
            <person name="Eastman K.E."/>
            <person name="Pendleton A.L."/>
            <person name="Shaikh M.A."/>
            <person name="Suttiyut T."/>
            <person name="Ogas R."/>
            <person name="Tomko P."/>
            <person name="Gavelis G."/>
            <person name="Widhalm J.R."/>
            <person name="Wisecaver J.H."/>
        </authorList>
    </citation>
    <scope>NUCLEOTIDE SEQUENCE</scope>
    <source>
        <strain evidence="12">ECLA1</strain>
    </source>
</reference>
<dbReference type="SUPFAM" id="SSF81321">
    <property type="entry name" value="Family A G protein-coupled receptor-like"/>
    <property type="match status" value="1"/>
</dbReference>
<protein>
    <recommendedName>
        <fullName evidence="11">G-protein coupled receptors family 1 profile domain-containing protein</fullName>
    </recommendedName>
</protein>
<keyword evidence="5" id="KW-0297">G-protein coupled receptor</keyword>
<keyword evidence="6 10" id="KW-0472">Membrane</keyword>
<feature type="region of interest" description="Disordered" evidence="9">
    <location>
        <begin position="248"/>
        <end position="270"/>
    </location>
</feature>
<feature type="domain" description="G-protein coupled receptors family 1 profile" evidence="11">
    <location>
        <begin position="54"/>
        <end position="338"/>
    </location>
</feature>
<evidence type="ECO:0000256" key="5">
    <source>
        <dbReference type="ARBA" id="ARBA00023040"/>
    </source>
</evidence>
<name>A0AAE1CW47_9GAST</name>
<dbReference type="PRINTS" id="PR00237">
    <property type="entry name" value="GPCRRHODOPSN"/>
</dbReference>
<dbReference type="EMBL" id="JAWDGP010006482">
    <property type="protein sequence ID" value="KAK3740235.1"/>
    <property type="molecule type" value="Genomic_DNA"/>
</dbReference>
<evidence type="ECO:0000259" key="11">
    <source>
        <dbReference type="PROSITE" id="PS50262"/>
    </source>
</evidence>
<feature type="transmembrane region" description="Helical" evidence="10">
    <location>
        <begin position="213"/>
        <end position="237"/>
    </location>
</feature>
<feature type="transmembrane region" description="Helical" evidence="10">
    <location>
        <begin position="278"/>
        <end position="303"/>
    </location>
</feature>
<evidence type="ECO:0000256" key="3">
    <source>
        <dbReference type="ARBA" id="ARBA00022692"/>
    </source>
</evidence>
<feature type="transmembrane region" description="Helical" evidence="10">
    <location>
        <begin position="158"/>
        <end position="181"/>
    </location>
</feature>
<evidence type="ECO:0000256" key="2">
    <source>
        <dbReference type="ARBA" id="ARBA00022475"/>
    </source>
</evidence>
<accession>A0AAE1CW47</accession>
<dbReference type="Pfam" id="PF00001">
    <property type="entry name" value="7tm_1"/>
    <property type="match status" value="1"/>
</dbReference>
<dbReference type="InterPro" id="IPR017452">
    <property type="entry name" value="GPCR_Rhodpsn_7TM"/>
</dbReference>
<dbReference type="PROSITE" id="PS50262">
    <property type="entry name" value="G_PROTEIN_RECEP_F1_2"/>
    <property type="match status" value="1"/>
</dbReference>
<dbReference type="PANTHER" id="PTHR24249">
    <property type="entry name" value="HISTAMINE RECEPTOR-RELATED G-PROTEIN COUPLED RECEPTOR"/>
    <property type="match status" value="1"/>
</dbReference>
<feature type="transmembrane region" description="Helical" evidence="10">
    <location>
        <begin position="315"/>
        <end position="337"/>
    </location>
</feature>
<evidence type="ECO:0000256" key="10">
    <source>
        <dbReference type="SAM" id="Phobius"/>
    </source>
</evidence>
<feature type="transmembrane region" description="Helical" evidence="10">
    <location>
        <begin position="75"/>
        <end position="94"/>
    </location>
</feature>
<comment type="caution">
    <text evidence="12">The sequence shown here is derived from an EMBL/GenBank/DDBJ whole genome shotgun (WGS) entry which is preliminary data.</text>
</comment>
<organism evidence="12 13">
    <name type="scientific">Elysia crispata</name>
    <name type="common">lettuce slug</name>
    <dbReference type="NCBI Taxonomy" id="231223"/>
    <lineage>
        <taxon>Eukaryota</taxon>
        <taxon>Metazoa</taxon>
        <taxon>Spiralia</taxon>
        <taxon>Lophotrochozoa</taxon>
        <taxon>Mollusca</taxon>
        <taxon>Gastropoda</taxon>
        <taxon>Heterobranchia</taxon>
        <taxon>Euthyneura</taxon>
        <taxon>Panpulmonata</taxon>
        <taxon>Sacoglossa</taxon>
        <taxon>Placobranchoidea</taxon>
        <taxon>Plakobranchidae</taxon>
        <taxon>Elysia</taxon>
    </lineage>
</organism>
<evidence type="ECO:0000313" key="12">
    <source>
        <dbReference type="EMBL" id="KAK3740235.1"/>
    </source>
</evidence>
<dbReference type="AlphaFoldDB" id="A0AAE1CW47"/>